<evidence type="ECO:0000256" key="6">
    <source>
        <dbReference type="ARBA" id="ARBA00023295"/>
    </source>
</evidence>
<dbReference type="GO" id="GO:0004564">
    <property type="term" value="F:beta-fructofuranosidase activity"/>
    <property type="evidence" value="ECO:0007669"/>
    <property type="project" value="UniProtKB-EC"/>
</dbReference>
<keyword evidence="6 8" id="KW-0326">Glycosidase</keyword>
<dbReference type="Pfam" id="PF08244">
    <property type="entry name" value="Glyco_hydro_32C"/>
    <property type="match status" value="1"/>
</dbReference>
<dbReference type="InterPro" id="IPR013148">
    <property type="entry name" value="Glyco_hydro_32_N"/>
</dbReference>
<evidence type="ECO:0000313" key="12">
    <source>
        <dbReference type="EMBL" id="AZP04859.1"/>
    </source>
</evidence>
<evidence type="ECO:0000259" key="10">
    <source>
        <dbReference type="Pfam" id="PF00251"/>
    </source>
</evidence>
<dbReference type="Gene3D" id="2.115.10.20">
    <property type="entry name" value="Glycosyl hydrolase domain, family 43"/>
    <property type="match status" value="1"/>
</dbReference>
<gene>
    <name evidence="12" type="ORF">EJN90_09515</name>
</gene>
<comment type="pathway">
    <text evidence="1 9">Glycan biosynthesis; sucrose metabolism.</text>
</comment>
<dbReference type="InterPro" id="IPR013189">
    <property type="entry name" value="Glyco_hydro_32_C"/>
</dbReference>
<feature type="domain" description="Glycosyl hydrolase family 32 C-terminal" evidence="11">
    <location>
        <begin position="362"/>
        <end position="477"/>
    </location>
</feature>
<feature type="domain" description="Glycosyl hydrolase family 32 N-terminal" evidence="10">
    <location>
        <begin position="41"/>
        <end position="342"/>
    </location>
</feature>
<protein>
    <recommendedName>
        <fullName evidence="4 8">Sucrose-6-phosphate hydrolase</fullName>
        <ecNumber evidence="3 8">3.2.1.26</ecNumber>
    </recommendedName>
    <alternativeName>
        <fullName evidence="7 9">Invertase</fullName>
    </alternativeName>
</protein>
<evidence type="ECO:0000256" key="5">
    <source>
        <dbReference type="ARBA" id="ARBA00022801"/>
    </source>
</evidence>
<dbReference type="SUPFAM" id="SSF49899">
    <property type="entry name" value="Concanavalin A-like lectins/glucanases"/>
    <property type="match status" value="1"/>
</dbReference>
<dbReference type="SMART" id="SM00640">
    <property type="entry name" value="Glyco_32"/>
    <property type="match status" value="1"/>
</dbReference>
<keyword evidence="5 8" id="KW-0378">Hydrolase</keyword>
<dbReference type="CDD" id="cd18623">
    <property type="entry name" value="GH32_ScrB-like"/>
    <property type="match status" value="1"/>
</dbReference>
<dbReference type="OrthoDB" id="9759709at2"/>
<dbReference type="PROSITE" id="PS00609">
    <property type="entry name" value="GLYCOSYL_HYDROL_F32"/>
    <property type="match status" value="1"/>
</dbReference>
<dbReference type="InterPro" id="IPR006232">
    <property type="entry name" value="Suc6P_hydrolase"/>
</dbReference>
<evidence type="ECO:0000256" key="1">
    <source>
        <dbReference type="ARBA" id="ARBA00004914"/>
    </source>
</evidence>
<dbReference type="KEGG" id="jeh:EJN90_09515"/>
<dbReference type="InterPro" id="IPR013320">
    <property type="entry name" value="ConA-like_dom_sf"/>
</dbReference>
<comment type="subcellular location">
    <subcellularLocation>
        <location evidence="9">Cytoplasm</location>
    </subcellularLocation>
</comment>
<organism evidence="12 13">
    <name type="scientific">Jeotgalibaca ciconiae</name>
    <dbReference type="NCBI Taxonomy" id="2496265"/>
    <lineage>
        <taxon>Bacteria</taxon>
        <taxon>Bacillati</taxon>
        <taxon>Bacillota</taxon>
        <taxon>Bacilli</taxon>
        <taxon>Lactobacillales</taxon>
        <taxon>Carnobacteriaceae</taxon>
        <taxon>Jeotgalibaca</taxon>
    </lineage>
</organism>
<keyword evidence="9" id="KW-0119">Carbohydrate metabolism</keyword>
<evidence type="ECO:0000259" key="11">
    <source>
        <dbReference type="Pfam" id="PF08244"/>
    </source>
</evidence>
<evidence type="ECO:0000256" key="4">
    <source>
        <dbReference type="ARBA" id="ARBA00019623"/>
    </source>
</evidence>
<dbReference type="NCBIfam" id="TIGR01322">
    <property type="entry name" value="scrB_fam"/>
    <property type="match status" value="1"/>
</dbReference>
<dbReference type="UniPathway" id="UPA00238"/>
<dbReference type="PANTHER" id="PTHR43101">
    <property type="entry name" value="BETA-FRUCTOSIDASE"/>
    <property type="match status" value="1"/>
</dbReference>
<evidence type="ECO:0000256" key="3">
    <source>
        <dbReference type="ARBA" id="ARBA00012758"/>
    </source>
</evidence>
<evidence type="ECO:0000256" key="2">
    <source>
        <dbReference type="ARBA" id="ARBA00009902"/>
    </source>
</evidence>
<dbReference type="Proteomes" id="UP000273326">
    <property type="component" value="Chromosome"/>
</dbReference>
<evidence type="ECO:0000313" key="13">
    <source>
        <dbReference type="Proteomes" id="UP000273326"/>
    </source>
</evidence>
<dbReference type="GO" id="GO:0005737">
    <property type="term" value="C:cytoplasm"/>
    <property type="evidence" value="ECO:0007669"/>
    <property type="project" value="UniProtKB-SubCell"/>
</dbReference>
<comment type="similarity">
    <text evidence="2 8">Belongs to the glycosyl hydrolase 32 family.</text>
</comment>
<dbReference type="RefSeq" id="WP_126110673.1">
    <property type="nucleotide sequence ID" value="NZ_CP034465.1"/>
</dbReference>
<dbReference type="GO" id="GO:0005985">
    <property type="term" value="P:sucrose metabolic process"/>
    <property type="evidence" value="ECO:0007669"/>
    <property type="project" value="UniProtKB-UniPathway"/>
</dbReference>
<evidence type="ECO:0000256" key="8">
    <source>
        <dbReference type="RuleBase" id="RU362110"/>
    </source>
</evidence>
<dbReference type="SUPFAM" id="SSF75005">
    <property type="entry name" value="Arabinanase/levansucrase/invertase"/>
    <property type="match status" value="1"/>
</dbReference>
<dbReference type="InterPro" id="IPR051214">
    <property type="entry name" value="GH32_Enzymes"/>
</dbReference>
<reference evidence="13" key="1">
    <citation type="submission" date="2018-12" db="EMBL/GenBank/DDBJ databases">
        <title>Complete genome sequencing of Jeotgalibaca sp. H21T32.</title>
        <authorList>
            <person name="Bae J.-W."/>
            <person name="Lee S.-Y."/>
        </authorList>
    </citation>
    <scope>NUCLEOTIDE SEQUENCE [LARGE SCALE GENOMIC DNA]</scope>
    <source>
        <strain evidence="13">H21T32</strain>
    </source>
</reference>
<keyword evidence="13" id="KW-1185">Reference proteome</keyword>
<dbReference type="EC" id="3.2.1.26" evidence="3 8"/>
<accession>A0A3Q9BL51</accession>
<proteinExistence type="inferred from homology"/>
<name>A0A3Q9BL51_9LACT</name>
<dbReference type="InterPro" id="IPR023296">
    <property type="entry name" value="Glyco_hydro_beta-prop_sf"/>
</dbReference>
<dbReference type="PANTHER" id="PTHR43101:SF1">
    <property type="entry name" value="BETA-FRUCTOSIDASE"/>
    <property type="match status" value="1"/>
</dbReference>
<evidence type="ECO:0000256" key="9">
    <source>
        <dbReference type="RuleBase" id="RU365015"/>
    </source>
</evidence>
<keyword evidence="9" id="KW-0963">Cytoplasm</keyword>
<sequence>MLPQKEWTMEEKYLPYDQWSEEYVNQLRASVQASKWRQTFHVQPETGLLNDPNGFSYHDGKWHLFYQAFPYGPVHGLKSWYKVESKDLIHWESQGSAILPDTVYDSHGAYSGSALPVGDDLRIFYTGNVRDEEWNRSSYQLGAVMKKDKILKLEKPLIDHIPEGYTGHFRDPQVFEHENSYYLVIGAQTNQEQGKILVYQSDDLKCWSLLGPLSFTNESMGYMIECPHLVGLSKTPILIFCPQGLDKTILDYDNLNPNAYIIGDFVDFQSLTFEGTTELRNLDDGFDVYASQAIDAPDGRTLCVSWLGLPENEYPVYQDGWTNCLSLVKELKVKGNQLYQYPVEEMNKTKRLLEEKAEKINSMVTLHQPDENAYELEILLPENQQGTLYLLANKEQTRYLKVDFDSERGLVEVDRTNVGIGKMNETKSTRQSKLLPNKELKMNIFVDTSSVEIFFNDGLKVLSSLAFPEKEDTFIFLEMKESHVSTRLFKIE</sequence>
<dbReference type="Gene3D" id="2.60.120.560">
    <property type="entry name" value="Exo-inulinase, domain 1"/>
    <property type="match status" value="1"/>
</dbReference>
<dbReference type="InterPro" id="IPR018053">
    <property type="entry name" value="Glyco_hydro_32_AS"/>
</dbReference>
<evidence type="ECO:0000256" key="7">
    <source>
        <dbReference type="ARBA" id="ARBA00033367"/>
    </source>
</evidence>
<dbReference type="InterPro" id="IPR001362">
    <property type="entry name" value="Glyco_hydro_32"/>
</dbReference>
<dbReference type="Pfam" id="PF00251">
    <property type="entry name" value="Glyco_hydro_32N"/>
    <property type="match status" value="1"/>
</dbReference>
<comment type="function">
    <text evidence="9">Enables the bacterium to metabolize sucrose as a sole carbon source.</text>
</comment>
<dbReference type="EMBL" id="CP034465">
    <property type="protein sequence ID" value="AZP04859.1"/>
    <property type="molecule type" value="Genomic_DNA"/>
</dbReference>
<comment type="catalytic activity">
    <reaction evidence="8">
        <text>Hydrolysis of terminal non-reducing beta-D-fructofuranoside residues in beta-D-fructofuranosides.</text>
        <dbReference type="EC" id="3.2.1.26"/>
    </reaction>
</comment>
<dbReference type="AlphaFoldDB" id="A0A3Q9BL51"/>